<evidence type="ECO:0000313" key="1">
    <source>
        <dbReference type="EMBL" id="EDV04056.1"/>
    </source>
</evidence>
<comment type="caution">
    <text evidence="1">The sequence shown here is derived from an EMBL/GenBank/DDBJ whole genome shotgun (WGS) entry which is preliminary data.</text>
</comment>
<sequence>MCAYTLYPPIITVGHPAAIVPPCAVLSPIRAAGLPPIITVDEPFIIVSGGPTQTHMSPTTAAGIFPIKTFGTLGPTIGPPTCGIGEGNAGVCMGQVCISVILAAGGIIFKLKVIN</sequence>
<protein>
    <submittedName>
        <fullName evidence="1">Uncharacterized protein</fullName>
    </submittedName>
</protein>
<dbReference type="EMBL" id="ABJL02000008">
    <property type="protein sequence ID" value="EDV04056.1"/>
    <property type="molecule type" value="Genomic_DNA"/>
</dbReference>
<gene>
    <name evidence="1" type="ORF">BACINT_03183</name>
</gene>
<dbReference type="Proteomes" id="UP000004596">
    <property type="component" value="Unassembled WGS sequence"/>
</dbReference>
<dbReference type="AlphaFoldDB" id="B3CIJ9"/>
<organism evidence="1 2">
    <name type="scientific">Bacteroides intestinalis DSM 17393</name>
    <dbReference type="NCBI Taxonomy" id="471870"/>
    <lineage>
        <taxon>Bacteria</taxon>
        <taxon>Pseudomonadati</taxon>
        <taxon>Bacteroidota</taxon>
        <taxon>Bacteroidia</taxon>
        <taxon>Bacteroidales</taxon>
        <taxon>Bacteroidaceae</taxon>
        <taxon>Bacteroides</taxon>
    </lineage>
</organism>
<evidence type="ECO:0000313" key="2">
    <source>
        <dbReference type="Proteomes" id="UP000004596"/>
    </source>
</evidence>
<reference evidence="1 2" key="1">
    <citation type="submission" date="2008-04" db="EMBL/GenBank/DDBJ databases">
        <title>Draft genome sequence of Bacteroides intestinalis (DSM 17393).</title>
        <authorList>
            <person name="Sudarsanam P."/>
            <person name="Ley R."/>
            <person name="Guruge J."/>
            <person name="Turnbaugh P.J."/>
            <person name="Mahowald M."/>
            <person name="Liep D."/>
            <person name="Gordon J."/>
        </authorList>
    </citation>
    <scope>NUCLEOTIDE SEQUENCE [LARGE SCALE GENOMIC DNA]</scope>
    <source>
        <strain evidence="1 2">DSM 17393</strain>
    </source>
</reference>
<proteinExistence type="predicted"/>
<dbReference type="STRING" id="471870.BACINT_03183"/>
<accession>B3CIJ9</accession>
<dbReference type="eggNOG" id="ENOG50339DM">
    <property type="taxonomic scope" value="Bacteria"/>
</dbReference>
<reference evidence="1 2" key="2">
    <citation type="submission" date="2008-04" db="EMBL/GenBank/DDBJ databases">
        <authorList>
            <person name="Fulton L."/>
            <person name="Clifton S."/>
            <person name="Fulton B."/>
            <person name="Xu J."/>
            <person name="Minx P."/>
            <person name="Pepin K.H."/>
            <person name="Johnson M."/>
            <person name="Thiruvilangam P."/>
            <person name="Bhonagiri V."/>
            <person name="Nash W.E."/>
            <person name="Mardis E.R."/>
            <person name="Wilson R.K."/>
        </authorList>
    </citation>
    <scope>NUCLEOTIDE SEQUENCE [LARGE SCALE GENOMIC DNA]</scope>
    <source>
        <strain evidence="1 2">DSM 17393</strain>
    </source>
</reference>
<name>B3CIJ9_9BACE</name>